<dbReference type="EMBL" id="MF993334">
    <property type="protein sequence ID" value="AVP74414.1"/>
    <property type="molecule type" value="Genomic_DNA"/>
</dbReference>
<keyword evidence="9" id="KW-1278">Translocase</keyword>
<keyword evidence="10" id="KW-0249">Electron transport</keyword>
<proteinExistence type="inferred from homology"/>
<dbReference type="PANTHER" id="PTHR46552">
    <property type="entry name" value="NADH-UBIQUINONE OXIDOREDUCTASE CHAIN 2"/>
    <property type="match status" value="1"/>
</dbReference>
<keyword evidence="11 18" id="KW-1133">Transmembrane helix</keyword>
<evidence type="ECO:0000256" key="3">
    <source>
        <dbReference type="ARBA" id="ARBA00012944"/>
    </source>
</evidence>
<evidence type="ECO:0000256" key="17">
    <source>
        <dbReference type="ARBA" id="ARBA00049551"/>
    </source>
</evidence>
<feature type="transmembrane region" description="Helical" evidence="18">
    <location>
        <begin position="275"/>
        <end position="300"/>
    </location>
</feature>
<comment type="similarity">
    <text evidence="2">Belongs to the complex I subunit 2 family.</text>
</comment>
<feature type="transmembrane region" description="Helical" evidence="18">
    <location>
        <begin position="180"/>
        <end position="196"/>
    </location>
</feature>
<sequence>MLLGVLICVSSSNLFILWFGLELNMFGVIPFIVLNSNPNNQNKDLNVGIYYFIIQVIGSILFSWGSVVGSSSILGLSGLLIKMGVVPFFWWVPSVLSRVDWGSFLLLSTLQKIPSVLLIRISFDLSFNVCLFICLVGLVVSVIGINFSSGNFKLLLAWSSVGNMSLVVILATLYFNLGSLYFTCYAISVLGFILCISSPNSGDINNNENNGGVNSLINISFFLLIFSGLPPLLGFITKVVLFSGLSICESDMMIKQISVIDNNNYMVDYPIYNVIGSWSLSIVISFILILQIIAYIKVFISVYTSISINLQGSSRSTNSNYLEAMLVVGLLSTLPLVLL</sequence>
<evidence type="ECO:0000256" key="8">
    <source>
        <dbReference type="ARBA" id="ARBA00022792"/>
    </source>
</evidence>
<evidence type="ECO:0000256" key="13">
    <source>
        <dbReference type="ARBA" id="ARBA00023075"/>
    </source>
</evidence>
<feature type="transmembrane region" description="Helical" evidence="18">
    <location>
        <begin position="216"/>
        <end position="236"/>
    </location>
</feature>
<comment type="subcellular location">
    <subcellularLocation>
        <location evidence="1">Mitochondrion inner membrane</location>
        <topology evidence="1">Multi-pass membrane protein</topology>
    </subcellularLocation>
</comment>
<evidence type="ECO:0000256" key="14">
    <source>
        <dbReference type="ARBA" id="ARBA00023128"/>
    </source>
</evidence>
<evidence type="ECO:0000256" key="16">
    <source>
        <dbReference type="ARBA" id="ARBA00031028"/>
    </source>
</evidence>
<gene>
    <name evidence="20" type="primary">ND2</name>
</gene>
<evidence type="ECO:0000256" key="15">
    <source>
        <dbReference type="ARBA" id="ARBA00023136"/>
    </source>
</evidence>
<feature type="transmembrane region" description="Helical" evidence="18">
    <location>
        <begin position="15"/>
        <end position="35"/>
    </location>
</feature>
<dbReference type="GO" id="GO:0005743">
    <property type="term" value="C:mitochondrial inner membrane"/>
    <property type="evidence" value="ECO:0007669"/>
    <property type="project" value="UniProtKB-SubCell"/>
</dbReference>
<evidence type="ECO:0000256" key="18">
    <source>
        <dbReference type="SAM" id="Phobius"/>
    </source>
</evidence>
<evidence type="ECO:0000313" key="20">
    <source>
        <dbReference type="EMBL" id="AVP74414.1"/>
    </source>
</evidence>
<evidence type="ECO:0000256" key="4">
    <source>
        <dbReference type="ARBA" id="ARBA00021008"/>
    </source>
</evidence>
<evidence type="ECO:0000256" key="10">
    <source>
        <dbReference type="ARBA" id="ARBA00022982"/>
    </source>
</evidence>
<evidence type="ECO:0000256" key="7">
    <source>
        <dbReference type="ARBA" id="ARBA00022692"/>
    </source>
</evidence>
<feature type="transmembrane region" description="Helical" evidence="18">
    <location>
        <begin position="154"/>
        <end position="174"/>
    </location>
</feature>
<dbReference type="InterPro" id="IPR001750">
    <property type="entry name" value="ND/Mrp_TM"/>
</dbReference>
<protein>
    <recommendedName>
        <fullName evidence="4">NADH-ubiquinone oxidoreductase chain 2</fullName>
        <ecNumber evidence="3">7.1.1.2</ecNumber>
    </recommendedName>
    <alternativeName>
        <fullName evidence="16">NADH dehydrogenase subunit 2</fullName>
    </alternativeName>
</protein>
<dbReference type="InterPro" id="IPR050175">
    <property type="entry name" value="Complex_I_Subunit_2"/>
</dbReference>
<dbReference type="GO" id="GO:0006120">
    <property type="term" value="P:mitochondrial electron transport, NADH to ubiquinone"/>
    <property type="evidence" value="ECO:0007669"/>
    <property type="project" value="TreeGrafter"/>
</dbReference>
<keyword evidence="5" id="KW-0813">Transport</keyword>
<evidence type="ECO:0000256" key="11">
    <source>
        <dbReference type="ARBA" id="ARBA00022989"/>
    </source>
</evidence>
<keyword evidence="12" id="KW-0520">NAD</keyword>
<name>A0A2R3SK53_9PLAT</name>
<dbReference type="AlphaFoldDB" id="A0A2R3SK53"/>
<reference evidence="20" key="1">
    <citation type="journal article" date="2018" name="Genomics">
        <title>Probing recalcitrant problems in polyclad evolution and systematics with novel mitochondrial genome resources.</title>
        <authorList>
            <person name="Kenny N.J."/>
            <person name="Norena C."/>
            <person name="Damborenea C."/>
            <person name="Grande C."/>
        </authorList>
    </citation>
    <scope>NUCLEOTIDE SEQUENCE</scope>
</reference>
<dbReference type="EC" id="7.1.1.2" evidence="3"/>
<keyword evidence="7 18" id="KW-0812">Transmembrane</keyword>
<keyword evidence="14 20" id="KW-0496">Mitochondrion</keyword>
<feature type="transmembrane region" description="Helical" evidence="18">
    <location>
        <begin position="73"/>
        <end position="92"/>
    </location>
</feature>
<feature type="transmembrane region" description="Helical" evidence="18">
    <location>
        <begin position="125"/>
        <end position="147"/>
    </location>
</feature>
<accession>A0A2R3SK53</accession>
<feature type="domain" description="NADH:quinone oxidoreductase/Mrp antiporter transmembrane" evidence="19">
    <location>
        <begin position="73"/>
        <end position="254"/>
    </location>
</feature>
<evidence type="ECO:0000256" key="2">
    <source>
        <dbReference type="ARBA" id="ARBA00007012"/>
    </source>
</evidence>
<comment type="catalytic activity">
    <reaction evidence="17">
        <text>a ubiquinone + NADH + 5 H(+)(in) = a ubiquinol + NAD(+) + 4 H(+)(out)</text>
        <dbReference type="Rhea" id="RHEA:29091"/>
        <dbReference type="Rhea" id="RHEA-COMP:9565"/>
        <dbReference type="Rhea" id="RHEA-COMP:9566"/>
        <dbReference type="ChEBI" id="CHEBI:15378"/>
        <dbReference type="ChEBI" id="CHEBI:16389"/>
        <dbReference type="ChEBI" id="CHEBI:17976"/>
        <dbReference type="ChEBI" id="CHEBI:57540"/>
        <dbReference type="ChEBI" id="CHEBI:57945"/>
        <dbReference type="EC" id="7.1.1.2"/>
    </reaction>
</comment>
<evidence type="ECO:0000256" key="1">
    <source>
        <dbReference type="ARBA" id="ARBA00004448"/>
    </source>
</evidence>
<geneLocation type="mitochondrion" evidence="20"/>
<feature type="transmembrane region" description="Helical" evidence="18">
    <location>
        <begin position="47"/>
        <end position="67"/>
    </location>
</feature>
<keyword evidence="8" id="KW-0999">Mitochondrion inner membrane</keyword>
<keyword evidence="6" id="KW-0679">Respiratory chain</keyword>
<organism evidence="20">
    <name type="scientific">Eurylepta cornuta</name>
    <dbReference type="NCBI Taxonomy" id="1879303"/>
    <lineage>
        <taxon>Eukaryota</taxon>
        <taxon>Metazoa</taxon>
        <taxon>Spiralia</taxon>
        <taxon>Lophotrochozoa</taxon>
        <taxon>Platyhelminthes</taxon>
        <taxon>Rhabditophora</taxon>
        <taxon>Polycladida</taxon>
        <taxon>Cotylea</taxon>
        <taxon>Euryleptidae</taxon>
        <taxon>Eurylepta</taxon>
    </lineage>
</organism>
<evidence type="ECO:0000256" key="12">
    <source>
        <dbReference type="ARBA" id="ARBA00023027"/>
    </source>
</evidence>
<dbReference type="PANTHER" id="PTHR46552:SF1">
    <property type="entry name" value="NADH-UBIQUINONE OXIDOREDUCTASE CHAIN 2"/>
    <property type="match status" value="1"/>
</dbReference>
<dbReference type="GO" id="GO:0008137">
    <property type="term" value="F:NADH dehydrogenase (ubiquinone) activity"/>
    <property type="evidence" value="ECO:0007669"/>
    <property type="project" value="UniProtKB-EC"/>
</dbReference>
<evidence type="ECO:0000259" key="19">
    <source>
        <dbReference type="Pfam" id="PF00361"/>
    </source>
</evidence>
<dbReference type="Pfam" id="PF00361">
    <property type="entry name" value="Proton_antipo_M"/>
    <property type="match status" value="1"/>
</dbReference>
<evidence type="ECO:0000256" key="5">
    <source>
        <dbReference type="ARBA" id="ARBA00022448"/>
    </source>
</evidence>
<keyword evidence="15 18" id="KW-0472">Membrane</keyword>
<keyword evidence="13" id="KW-0830">Ubiquinone</keyword>
<evidence type="ECO:0000256" key="9">
    <source>
        <dbReference type="ARBA" id="ARBA00022967"/>
    </source>
</evidence>
<evidence type="ECO:0000256" key="6">
    <source>
        <dbReference type="ARBA" id="ARBA00022660"/>
    </source>
</evidence>